<dbReference type="PANTHER" id="PTHR10166">
    <property type="entry name" value="VOLTAGE-DEPENDENT CALCIUM CHANNEL SUBUNIT ALPHA-2/DELTA-RELATED"/>
    <property type="match status" value="1"/>
</dbReference>
<gene>
    <name evidence="2" type="ORF">ACFOW1_08880</name>
</gene>
<evidence type="ECO:0000313" key="2">
    <source>
        <dbReference type="EMBL" id="MFC4232003.1"/>
    </source>
</evidence>
<dbReference type="CDD" id="cd01465">
    <property type="entry name" value="vWA_subgroup"/>
    <property type="match status" value="1"/>
</dbReference>
<dbReference type="Gene3D" id="3.40.50.410">
    <property type="entry name" value="von Willebrand factor, type A domain"/>
    <property type="match status" value="1"/>
</dbReference>
<name>A0ABV8PV79_9BACT</name>
<dbReference type="InterPro" id="IPR022156">
    <property type="entry name" value="Uncharacterised_YfbK_N"/>
</dbReference>
<keyword evidence="3" id="KW-1185">Reference proteome</keyword>
<dbReference type="InterPro" id="IPR021908">
    <property type="entry name" value="YfbK_C"/>
</dbReference>
<dbReference type="Pfam" id="PF12034">
    <property type="entry name" value="YfbK_C"/>
    <property type="match status" value="1"/>
</dbReference>
<evidence type="ECO:0000313" key="3">
    <source>
        <dbReference type="Proteomes" id="UP001595906"/>
    </source>
</evidence>
<comment type="caution">
    <text evidence="2">The sequence shown here is derived from an EMBL/GenBank/DDBJ whole genome shotgun (WGS) entry which is preliminary data.</text>
</comment>
<evidence type="ECO:0000259" key="1">
    <source>
        <dbReference type="PROSITE" id="PS50234"/>
    </source>
</evidence>
<dbReference type="InterPro" id="IPR051173">
    <property type="entry name" value="Ca_channel_alpha-2/delta"/>
</dbReference>
<dbReference type="InterPro" id="IPR002035">
    <property type="entry name" value="VWF_A"/>
</dbReference>
<dbReference type="EMBL" id="JBHSDC010000015">
    <property type="protein sequence ID" value="MFC4232003.1"/>
    <property type="molecule type" value="Genomic_DNA"/>
</dbReference>
<accession>A0ABV8PV79</accession>
<dbReference type="Pfam" id="PF00092">
    <property type="entry name" value="VWA"/>
    <property type="match status" value="1"/>
</dbReference>
<dbReference type="SUPFAM" id="SSF49464">
    <property type="entry name" value="Carboxypeptidase regulatory domain-like"/>
    <property type="match status" value="1"/>
</dbReference>
<dbReference type="Proteomes" id="UP001595906">
    <property type="component" value="Unassembled WGS sequence"/>
</dbReference>
<dbReference type="SMART" id="SM00327">
    <property type="entry name" value="VWA"/>
    <property type="match status" value="1"/>
</dbReference>
<feature type="domain" description="VWFA" evidence="1">
    <location>
        <begin position="236"/>
        <end position="414"/>
    </location>
</feature>
<protein>
    <submittedName>
        <fullName evidence="2">von Willebrand factor type A domain-containing protein</fullName>
    </submittedName>
</protein>
<dbReference type="Pfam" id="PF12450">
    <property type="entry name" value="vWF_A"/>
    <property type="match status" value="1"/>
</dbReference>
<dbReference type="PROSITE" id="PS50234">
    <property type="entry name" value="VWFA"/>
    <property type="match status" value="1"/>
</dbReference>
<sequence length="586" mass="64145">MKQLLLILLLTAACFGNCFGQYYVRGQVKDEKGRPLVGALIKLHTKGNLQFFSGDNGLFGIPSTKQIDTIAITLDGFEPFRAAIETQKYQNLTLKMLAATASLMKNKLASITKNLSPNQQINFLSTIGESYTSFIENDFVAAKNYPETGFALNIDRASYSNIRRFLNNELTVPNNAVRIEEMLNYFNLSLDKTPNTTQQFTCNSTVTSCPWQANHHLVFINLNAPKLNLDSVPPSNLVFLIDVSGSMDKPNRLPLLQAGFKLLAKNLRPIDKVAIVTYGGNVAVPLPPTNGNELDKINEVIDSLTASGDSPGEGAIRTAYAIAKSAFIPNGNNRIILATDGDFNVGQTSDKDLEDMITIQRQSGIYLTCLGVGMGNYKDSKLETLAKKGNGNFAYLDNAAEAEKVLVTEFTKTIYTVANDAYVNVLFNEATIKSYRLIGFDNKKEAIADASSKVEGGEVGSGHNLMAIFEVEPIDTNTITGKQLATITLQYKLPLSGNNQSQSFPVAFNDQDLETAPATIRFATAVSMFGALLKNSNFSKNYTFSDVLTLATTAVDKTNVAQKEFITLVQKAERIYLPNKKKKKAN</sequence>
<proteinExistence type="predicted"/>
<dbReference type="SUPFAM" id="SSF53300">
    <property type="entry name" value="vWA-like"/>
    <property type="match status" value="1"/>
</dbReference>
<organism evidence="2 3">
    <name type="scientific">Parasediminibacterium paludis</name>
    <dbReference type="NCBI Taxonomy" id="908966"/>
    <lineage>
        <taxon>Bacteria</taxon>
        <taxon>Pseudomonadati</taxon>
        <taxon>Bacteroidota</taxon>
        <taxon>Chitinophagia</taxon>
        <taxon>Chitinophagales</taxon>
        <taxon>Chitinophagaceae</taxon>
        <taxon>Parasediminibacterium</taxon>
    </lineage>
</organism>
<dbReference type="RefSeq" id="WP_379013682.1">
    <property type="nucleotide sequence ID" value="NZ_JBHSDC010000015.1"/>
</dbReference>
<dbReference type="InterPro" id="IPR036465">
    <property type="entry name" value="vWFA_dom_sf"/>
</dbReference>
<reference evidence="3" key="1">
    <citation type="journal article" date="2019" name="Int. J. Syst. Evol. Microbiol.">
        <title>The Global Catalogue of Microorganisms (GCM) 10K type strain sequencing project: providing services to taxonomists for standard genome sequencing and annotation.</title>
        <authorList>
            <consortium name="The Broad Institute Genomics Platform"/>
            <consortium name="The Broad Institute Genome Sequencing Center for Infectious Disease"/>
            <person name="Wu L."/>
            <person name="Ma J."/>
        </authorList>
    </citation>
    <scope>NUCLEOTIDE SEQUENCE [LARGE SCALE GENOMIC DNA]</scope>
    <source>
        <strain evidence="3">CECT 8010</strain>
    </source>
</reference>
<dbReference type="PANTHER" id="PTHR10166:SF37">
    <property type="entry name" value="STOLID, ISOFORM H"/>
    <property type="match status" value="1"/>
</dbReference>
<dbReference type="InterPro" id="IPR008969">
    <property type="entry name" value="CarboxyPept-like_regulatory"/>
</dbReference>